<proteinExistence type="predicted"/>
<dbReference type="AlphaFoldDB" id="A0A0G4GBH4"/>
<evidence type="ECO:0000313" key="2">
    <source>
        <dbReference type="EMBL" id="CEM26483.1"/>
    </source>
</evidence>
<keyword evidence="3" id="KW-1185">Reference proteome</keyword>
<dbReference type="InParanoid" id="A0A0G4GBH4"/>
<dbReference type="EMBL" id="CDMY01000616">
    <property type="protein sequence ID" value="CEM26483.1"/>
    <property type="molecule type" value="Genomic_DNA"/>
</dbReference>
<evidence type="ECO:0000313" key="3">
    <source>
        <dbReference type="Proteomes" id="UP000041254"/>
    </source>
</evidence>
<dbReference type="OrthoDB" id="9922773at2759"/>
<name>A0A0G4GBH4_VITBC</name>
<sequence>MSKPIDYSKWNHLDDSSDDEDQTCQPTSKTPGKTPGSLSATHVAQWTPGDESQPTRPSTSTICGPPDTLCPPAAPRLTVISLRRAPQTVAASRKAKKGKTHCGVQMPITFEEMPGWMVRKDPVAPDASVEVEKCIVCRKLPPAGREHFMVCSRCVREVSPHYCGQACLRQHFGRGQHLQHFCETGRYLYDSIPLRGNSAAVKYVLGWMDEDTYMKLQRRKQKAILAEIDSNGEAVVKLTVCVESYGTSRVYCVVSLTNESLPGHEDRTPPPDTGGMVYREHGTVIYSSFIVAPVSTGGLLHLQQLSPEMREVMHVKGVDVMQKTTYDLLSRQPPLFPAPLICDTVDSAFWRGEKCALSVDGEVFHWYFLPHDAHVLTTSLRDAAGQLFGPVGEERMTELLAGTAAAMCKRLMGVKAFLSREEWRKAIVQEITQRAGLHALFTRLCGQRATQRDVSVVSVKTEYIETVLSHIDAFRKQLVDYARDLRSLIGTGNSLAEFADMTAAQMRQIEEELSRVSFPPAMEERVARHRQPLRDPSVRERVEGGVVTLADGKRVTEADLALSVHGLI</sequence>
<gene>
    <name evidence="2" type="ORF">Vbra_9886</name>
</gene>
<dbReference type="PhylomeDB" id="A0A0G4GBH4"/>
<protein>
    <submittedName>
        <fullName evidence="2">Uncharacterized protein</fullName>
    </submittedName>
</protein>
<accession>A0A0G4GBH4</accession>
<dbReference type="Proteomes" id="UP000041254">
    <property type="component" value="Unassembled WGS sequence"/>
</dbReference>
<feature type="region of interest" description="Disordered" evidence="1">
    <location>
        <begin position="1"/>
        <end position="69"/>
    </location>
</feature>
<dbReference type="VEuPathDB" id="CryptoDB:Vbra_9886"/>
<organism evidence="2 3">
    <name type="scientific">Vitrella brassicaformis (strain CCMP3155)</name>
    <dbReference type="NCBI Taxonomy" id="1169540"/>
    <lineage>
        <taxon>Eukaryota</taxon>
        <taxon>Sar</taxon>
        <taxon>Alveolata</taxon>
        <taxon>Colpodellida</taxon>
        <taxon>Vitrellaceae</taxon>
        <taxon>Vitrella</taxon>
    </lineage>
</organism>
<reference evidence="2 3" key="1">
    <citation type="submission" date="2014-11" db="EMBL/GenBank/DDBJ databases">
        <authorList>
            <person name="Zhu J."/>
            <person name="Qi W."/>
            <person name="Song R."/>
        </authorList>
    </citation>
    <scope>NUCLEOTIDE SEQUENCE [LARGE SCALE GENOMIC DNA]</scope>
</reference>
<evidence type="ECO:0000256" key="1">
    <source>
        <dbReference type="SAM" id="MobiDB-lite"/>
    </source>
</evidence>
<feature type="compositionally biased region" description="Polar residues" evidence="1">
    <location>
        <begin position="23"/>
        <end position="62"/>
    </location>
</feature>